<evidence type="ECO:0000259" key="4">
    <source>
        <dbReference type="PROSITE" id="PS51194"/>
    </source>
</evidence>
<dbReference type="InterPro" id="IPR014001">
    <property type="entry name" value="Helicase_ATP-bd"/>
</dbReference>
<evidence type="ECO:0000313" key="6">
    <source>
        <dbReference type="Proteomes" id="UP000011531"/>
    </source>
</evidence>
<dbReference type="Pfam" id="PF00271">
    <property type="entry name" value="Helicase_C"/>
    <property type="match status" value="1"/>
</dbReference>
<dbReference type="CDD" id="cd18793">
    <property type="entry name" value="SF2_C_SNF"/>
    <property type="match status" value="1"/>
</dbReference>
<proteinExistence type="predicted"/>
<dbReference type="InterPro" id="IPR038718">
    <property type="entry name" value="SNF2-like_sf"/>
</dbReference>
<comment type="caution">
    <text evidence="5">The sequence shown here is derived from an EMBL/GenBank/DDBJ whole genome shotgun (WGS) entry which is preliminary data.</text>
</comment>
<feature type="coiled-coil region" evidence="2">
    <location>
        <begin position="772"/>
        <end position="799"/>
    </location>
</feature>
<dbReference type="SUPFAM" id="SSF52540">
    <property type="entry name" value="P-loop containing nucleoside triphosphate hydrolases"/>
    <property type="match status" value="2"/>
</dbReference>
<dbReference type="Gene3D" id="3.40.50.10810">
    <property type="entry name" value="Tandem AAA-ATPase domain"/>
    <property type="match status" value="1"/>
</dbReference>
<dbReference type="GO" id="GO:0005524">
    <property type="term" value="F:ATP binding"/>
    <property type="evidence" value="ECO:0007669"/>
    <property type="project" value="InterPro"/>
</dbReference>
<keyword evidence="1" id="KW-0378">Hydrolase</keyword>
<evidence type="ECO:0000256" key="1">
    <source>
        <dbReference type="ARBA" id="ARBA00022801"/>
    </source>
</evidence>
<dbReference type="CDD" id="cd09179">
    <property type="entry name" value="PLDc_N_DEXD_a"/>
    <property type="match status" value="1"/>
</dbReference>
<evidence type="ECO:0000256" key="2">
    <source>
        <dbReference type="SAM" id="Coils"/>
    </source>
</evidence>
<organism evidence="5 6">
    <name type="scientific">Natronococcus jeotgali DSM 18795</name>
    <dbReference type="NCBI Taxonomy" id="1227498"/>
    <lineage>
        <taxon>Archaea</taxon>
        <taxon>Methanobacteriati</taxon>
        <taxon>Methanobacteriota</taxon>
        <taxon>Stenosarchaea group</taxon>
        <taxon>Halobacteria</taxon>
        <taxon>Halobacteriales</taxon>
        <taxon>Natrialbaceae</taxon>
        <taxon>Natronococcus</taxon>
    </lineage>
</organism>
<name>L9Y0X8_9EURY</name>
<dbReference type="OrthoDB" id="204523at2157"/>
<dbReference type="InterPro" id="IPR049730">
    <property type="entry name" value="SNF2/RAD54-like_C"/>
</dbReference>
<dbReference type="STRING" id="1227498.C492_00145"/>
<dbReference type="SMART" id="SM00490">
    <property type="entry name" value="HELICc"/>
    <property type="match status" value="1"/>
</dbReference>
<dbReference type="RefSeq" id="WP_008419341.1">
    <property type="nucleotide sequence ID" value="NZ_AOIA01000006.1"/>
</dbReference>
<protein>
    <submittedName>
        <fullName evidence="5">Helicase domain-containing protein</fullName>
    </submittedName>
</protein>
<dbReference type="GO" id="GO:0004386">
    <property type="term" value="F:helicase activity"/>
    <property type="evidence" value="ECO:0007669"/>
    <property type="project" value="UniProtKB-KW"/>
</dbReference>
<keyword evidence="5" id="KW-0347">Helicase</keyword>
<dbReference type="SMART" id="SM00487">
    <property type="entry name" value="DEXDc"/>
    <property type="match status" value="1"/>
</dbReference>
<accession>L9Y0X8</accession>
<feature type="region of interest" description="Disordered" evidence="3">
    <location>
        <begin position="432"/>
        <end position="453"/>
    </location>
</feature>
<dbReference type="EMBL" id="AOIA01000006">
    <property type="protein sequence ID" value="ELY67377.1"/>
    <property type="molecule type" value="Genomic_DNA"/>
</dbReference>
<dbReference type="PATRIC" id="fig|1227498.3.peg.22"/>
<dbReference type="GO" id="GO:0140097">
    <property type="term" value="F:catalytic activity, acting on DNA"/>
    <property type="evidence" value="ECO:0007669"/>
    <property type="project" value="UniProtKB-ARBA"/>
</dbReference>
<dbReference type="PROSITE" id="PS51194">
    <property type="entry name" value="HELICASE_CTER"/>
    <property type="match status" value="1"/>
</dbReference>
<gene>
    <name evidence="5" type="ORF">C492_00145</name>
</gene>
<dbReference type="Gene3D" id="3.40.50.300">
    <property type="entry name" value="P-loop containing nucleotide triphosphate hydrolases"/>
    <property type="match status" value="1"/>
</dbReference>
<dbReference type="InterPro" id="IPR000330">
    <property type="entry name" value="SNF2_N"/>
</dbReference>
<evidence type="ECO:0000256" key="3">
    <source>
        <dbReference type="SAM" id="MobiDB-lite"/>
    </source>
</evidence>
<dbReference type="InterPro" id="IPR027417">
    <property type="entry name" value="P-loop_NTPase"/>
</dbReference>
<reference evidence="5 6" key="1">
    <citation type="journal article" date="2014" name="PLoS Genet.">
        <title>Phylogenetically driven sequencing of extremely halophilic archaea reveals strategies for static and dynamic osmo-response.</title>
        <authorList>
            <person name="Becker E.A."/>
            <person name="Seitzer P.M."/>
            <person name="Tritt A."/>
            <person name="Larsen D."/>
            <person name="Krusor M."/>
            <person name="Yao A.I."/>
            <person name="Wu D."/>
            <person name="Madern D."/>
            <person name="Eisen J.A."/>
            <person name="Darling A.E."/>
            <person name="Facciotti M.T."/>
        </authorList>
    </citation>
    <scope>NUCLEOTIDE SEQUENCE [LARGE SCALE GENOMIC DNA]</scope>
    <source>
        <strain evidence="5 6">DSM 18795</strain>
    </source>
</reference>
<keyword evidence="5" id="KW-0547">Nucleotide-binding</keyword>
<dbReference type="InterPro" id="IPR001650">
    <property type="entry name" value="Helicase_C-like"/>
</dbReference>
<keyword evidence="2" id="KW-0175">Coiled coil</keyword>
<evidence type="ECO:0000313" key="5">
    <source>
        <dbReference type="EMBL" id="ELY67377.1"/>
    </source>
</evidence>
<dbReference type="Pfam" id="PF00176">
    <property type="entry name" value="SNF2-rel_dom"/>
    <property type="match status" value="1"/>
</dbReference>
<dbReference type="PANTHER" id="PTHR10799">
    <property type="entry name" value="SNF2/RAD54 HELICASE FAMILY"/>
    <property type="match status" value="1"/>
</dbReference>
<dbReference type="GO" id="GO:0016787">
    <property type="term" value="F:hydrolase activity"/>
    <property type="evidence" value="ECO:0007669"/>
    <property type="project" value="UniProtKB-KW"/>
</dbReference>
<dbReference type="Proteomes" id="UP000011531">
    <property type="component" value="Unassembled WGS sequence"/>
</dbReference>
<dbReference type="Gene3D" id="3.30.870.10">
    <property type="entry name" value="Endonuclease Chain A"/>
    <property type="match status" value="1"/>
</dbReference>
<feature type="domain" description="Helicase C-terminal" evidence="4">
    <location>
        <begin position="870"/>
        <end position="1038"/>
    </location>
</feature>
<sequence length="1299" mass="147403">MTSLRHYDWRAVYESQPSDDRSYLVEEFYQPALERATQYDRIAGYFNSGALAAAAKGIEAFIDNDAEMRLIVGAQLQKRDRPVLDALEDEFDERFTDLSEAQLDGRLEILAWLLEHDRLVIKIAQPKHGDWGIFHPKVGIFHDEDGNRLSFEGSINETRSGWTMNYERFKVHRDWRREEATYLAADVESFDQLWHDDHEYVDVYDLSTAIEENIIEWKSPDSFNGVKEAAKRIHGKDAPSEETDTDTMAAGAAAATILNRGPKMPQGLHIAEEASTIDPWPHQRVVSDTAVNTYPQGFLFCDEVGLGKTIEIGFTLSRLGLTDEIQNSLLLVPAGLTQQWQEEIWEKFNLNTYRYDRTTGGDYVFYDTFGNATSPPTAADLDFGPERHDESWIESPIWRFVHSQQTGDRDQPVIVIMSWHTARLSRYWDDVAPGGSDGGRQRDSIPASVRGRDSSEREGVWDMVVVDEAHNARRTTNLYELLEELRPHTQTYYLMTATPMQLHHEELYDLLTLLGLPEAWDDRERFSNFFRSRRALDNVLADDGPETALTDIDTQQTLDGEYQAGIDISLSTSDAIYLRLSEALDLEDEAIARQRLLTACKLTRSYGAAYDGYVKTVDEAIAAADLDTFVGEDRQLKQLLYPEHVVEIEPFIVSRSDRWTAIDELSGDAWQVVQEVLDEATPVNALLHRNTRDTLEKYTEAGVLDESVADRNPERKDIALSDEAAEVYERIDEYTTKFYKKAQESEEQQTQALGFVMTTYRERLTSSIAAIRNSLSRRLETLERQHRAIERQVAVEEEVDMEAANRLAEVSATEQLDFAELEDGGEDMLGVDIAEVLPGDTDEGLALIEEEITELRSFIEDVQQIGRDPKINQLREDLRELDWKGHDRVLVFTQYTDTLDYVRGHLTQTHGENVATYSGRGGEMYDADTDEWYKVSKEQVKRAFAADEEGVDVLVGTEAASEGLNLQECGAVINYDLPWNPMKVEQRIGRVDRIGQEHDEITIYHYIYEDTIENDIYDALDDRINMFEDVVGELQPILAGVNQNIKSATLEDDEAAASSVNEQIQASDDQDTVDVKEALTEVDTATREEVLANARLAAWASDSHPDIETVGSESHDDVPFTAASVETIVTTVFPDLLDDFSVTPVVELEKEVEIDVDCREKIYVVMVPNETDGIHQSGEGTIASEIADEERTVAVTFDQDCADRYPSLRFILPGDPIFENLVNQVRSTTKLNEYEWMQFGYDWTSDESVEGVDPWIVGELFDENCGTILDKNGDIADAAIDIEDLDEWTRDFVRNRDKT</sequence>
<keyword evidence="6" id="KW-1185">Reference proteome</keyword>
<keyword evidence="5" id="KW-0067">ATP-binding</keyword>